<dbReference type="GO" id="GO:0032259">
    <property type="term" value="P:methylation"/>
    <property type="evidence" value="ECO:0007669"/>
    <property type="project" value="UniProtKB-KW"/>
</dbReference>
<sequence>MNVQYCYLQSPIGLVEISAVTQGIRAIKFVEKRGFEAQQTPLLNLATEQLAGYFDGQRQVFDLPLAAQGTSFQQQVWNALLSIPFGQTASYLDIARKIGNPAAVRAVGAANGKNPLSVVVPCHRIIGSNGTLTGYAGGLERKAWLLQHEQLQPSLGDW</sequence>
<organism evidence="12 13">
    <name type="scientific">Bowmanella pacifica</name>
    <dbReference type="NCBI Taxonomy" id="502051"/>
    <lineage>
        <taxon>Bacteria</taxon>
        <taxon>Pseudomonadati</taxon>
        <taxon>Pseudomonadota</taxon>
        <taxon>Gammaproteobacteria</taxon>
        <taxon>Alteromonadales</taxon>
        <taxon>Alteromonadaceae</taxon>
        <taxon>Bowmanella</taxon>
    </lineage>
</organism>
<evidence type="ECO:0000259" key="10">
    <source>
        <dbReference type="Pfam" id="PF01035"/>
    </source>
</evidence>
<dbReference type="Gene3D" id="1.10.10.10">
    <property type="entry name" value="Winged helix-like DNA-binding domain superfamily/Winged helix DNA-binding domain"/>
    <property type="match status" value="1"/>
</dbReference>
<dbReference type="InterPro" id="IPR036388">
    <property type="entry name" value="WH-like_DNA-bd_sf"/>
</dbReference>
<dbReference type="RefSeq" id="WP_188691231.1">
    <property type="nucleotide sequence ID" value="NZ_BMLS01000001.1"/>
</dbReference>
<proteinExistence type="inferred from homology"/>
<gene>
    <name evidence="12" type="ORF">GCM10010982_10580</name>
</gene>
<evidence type="ECO:0000256" key="2">
    <source>
        <dbReference type="ARBA" id="ARBA00008711"/>
    </source>
</evidence>
<keyword evidence="6 9" id="KW-0227">DNA damage</keyword>
<evidence type="ECO:0000256" key="7">
    <source>
        <dbReference type="ARBA" id="ARBA00023204"/>
    </source>
</evidence>
<dbReference type="InterPro" id="IPR008332">
    <property type="entry name" value="MethylG_MeTrfase_N"/>
</dbReference>
<dbReference type="CDD" id="cd06445">
    <property type="entry name" value="ATase"/>
    <property type="match status" value="1"/>
</dbReference>
<dbReference type="HAMAP" id="MF_00772">
    <property type="entry name" value="OGT"/>
    <property type="match status" value="1"/>
</dbReference>
<dbReference type="Proteomes" id="UP000606935">
    <property type="component" value="Unassembled WGS sequence"/>
</dbReference>
<evidence type="ECO:0000256" key="8">
    <source>
        <dbReference type="ARBA" id="ARBA00049348"/>
    </source>
</evidence>
<evidence type="ECO:0000256" key="5">
    <source>
        <dbReference type="ARBA" id="ARBA00022679"/>
    </source>
</evidence>
<comment type="subcellular location">
    <subcellularLocation>
        <location evidence="9">Cytoplasm</location>
    </subcellularLocation>
</comment>
<dbReference type="NCBIfam" id="TIGR00589">
    <property type="entry name" value="ogt"/>
    <property type="match status" value="1"/>
</dbReference>
<reference evidence="12" key="2">
    <citation type="submission" date="2020-09" db="EMBL/GenBank/DDBJ databases">
        <authorList>
            <person name="Sun Q."/>
            <person name="Zhou Y."/>
        </authorList>
    </citation>
    <scope>NUCLEOTIDE SEQUENCE</scope>
    <source>
        <strain evidence="12">CGMCC 1.7086</strain>
    </source>
</reference>
<comment type="similarity">
    <text evidence="2 9">Belongs to the MGMT family.</text>
</comment>
<dbReference type="InterPro" id="IPR036631">
    <property type="entry name" value="MGMT_N_sf"/>
</dbReference>
<evidence type="ECO:0000256" key="4">
    <source>
        <dbReference type="ARBA" id="ARBA00022603"/>
    </source>
</evidence>
<keyword evidence="3 9" id="KW-0963">Cytoplasm</keyword>
<dbReference type="InterPro" id="IPR001497">
    <property type="entry name" value="MethylDNA_cys_MeTrfase_AS"/>
</dbReference>
<keyword evidence="13" id="KW-1185">Reference proteome</keyword>
<dbReference type="EMBL" id="BMLS01000001">
    <property type="protein sequence ID" value="GGO66424.1"/>
    <property type="molecule type" value="Genomic_DNA"/>
</dbReference>
<evidence type="ECO:0000256" key="1">
    <source>
        <dbReference type="ARBA" id="ARBA00001286"/>
    </source>
</evidence>
<dbReference type="EC" id="2.1.1.63" evidence="9"/>
<name>A0A917YTW0_9ALTE</name>
<reference evidence="12" key="1">
    <citation type="journal article" date="2014" name="Int. J. Syst. Evol. Microbiol.">
        <title>Complete genome sequence of Corynebacterium casei LMG S-19264T (=DSM 44701T), isolated from a smear-ripened cheese.</title>
        <authorList>
            <consortium name="US DOE Joint Genome Institute (JGI-PGF)"/>
            <person name="Walter F."/>
            <person name="Albersmeier A."/>
            <person name="Kalinowski J."/>
            <person name="Ruckert C."/>
        </authorList>
    </citation>
    <scope>NUCLEOTIDE SEQUENCE</scope>
    <source>
        <strain evidence="12">CGMCC 1.7086</strain>
    </source>
</reference>
<evidence type="ECO:0000259" key="11">
    <source>
        <dbReference type="Pfam" id="PF02870"/>
    </source>
</evidence>
<dbReference type="Pfam" id="PF01035">
    <property type="entry name" value="DNA_binding_1"/>
    <property type="match status" value="1"/>
</dbReference>
<dbReference type="Gene3D" id="3.30.160.70">
    <property type="entry name" value="Methylated DNA-protein cysteine methyltransferase domain"/>
    <property type="match status" value="1"/>
</dbReference>
<dbReference type="Pfam" id="PF02870">
    <property type="entry name" value="Methyltransf_1N"/>
    <property type="match status" value="1"/>
</dbReference>
<comment type="caution">
    <text evidence="12">The sequence shown here is derived from an EMBL/GenBank/DDBJ whole genome shotgun (WGS) entry which is preliminary data.</text>
</comment>
<dbReference type="GO" id="GO:0006307">
    <property type="term" value="P:DNA alkylation repair"/>
    <property type="evidence" value="ECO:0007669"/>
    <property type="project" value="UniProtKB-UniRule"/>
</dbReference>
<evidence type="ECO:0000256" key="3">
    <source>
        <dbReference type="ARBA" id="ARBA00022490"/>
    </source>
</evidence>
<keyword evidence="7 9" id="KW-0234">DNA repair</keyword>
<feature type="domain" description="Methylguanine DNA methyltransferase ribonuclease-like" evidence="11">
    <location>
        <begin position="5"/>
        <end position="66"/>
    </location>
</feature>
<keyword evidence="4 9" id="KW-0489">Methyltransferase</keyword>
<accession>A0A917YTW0</accession>
<comment type="miscellaneous">
    <text evidence="9">This enzyme catalyzes only one turnover and therefore is not strictly catalytic. According to one definition, an enzyme is a biocatalyst that acts repeatedly and over many reaction cycles.</text>
</comment>
<evidence type="ECO:0000256" key="9">
    <source>
        <dbReference type="HAMAP-Rule" id="MF_00772"/>
    </source>
</evidence>
<comment type="catalytic activity">
    <reaction evidence="1 9">
        <text>a 4-O-methyl-thymidine in DNA + L-cysteinyl-[protein] = a thymidine in DNA + S-methyl-L-cysteinyl-[protein]</text>
        <dbReference type="Rhea" id="RHEA:53428"/>
        <dbReference type="Rhea" id="RHEA-COMP:10131"/>
        <dbReference type="Rhea" id="RHEA-COMP:10132"/>
        <dbReference type="Rhea" id="RHEA-COMP:13555"/>
        <dbReference type="Rhea" id="RHEA-COMP:13556"/>
        <dbReference type="ChEBI" id="CHEBI:29950"/>
        <dbReference type="ChEBI" id="CHEBI:82612"/>
        <dbReference type="ChEBI" id="CHEBI:137386"/>
        <dbReference type="ChEBI" id="CHEBI:137387"/>
        <dbReference type="EC" id="2.1.1.63"/>
    </reaction>
</comment>
<dbReference type="InterPro" id="IPR023546">
    <property type="entry name" value="MGMT"/>
</dbReference>
<dbReference type="GO" id="GO:0003908">
    <property type="term" value="F:methylated-DNA-[protein]-cysteine S-methyltransferase activity"/>
    <property type="evidence" value="ECO:0007669"/>
    <property type="project" value="UniProtKB-UniRule"/>
</dbReference>
<dbReference type="AlphaFoldDB" id="A0A917YTW0"/>
<dbReference type="PANTHER" id="PTHR10815:SF5">
    <property type="entry name" value="METHYLATED-DNA--PROTEIN-CYSTEINE METHYLTRANSFERASE"/>
    <property type="match status" value="1"/>
</dbReference>
<dbReference type="PANTHER" id="PTHR10815">
    <property type="entry name" value="METHYLATED-DNA--PROTEIN-CYSTEINE METHYLTRANSFERASE"/>
    <property type="match status" value="1"/>
</dbReference>
<feature type="domain" description="Methylated-DNA-[protein]-cysteine S-methyltransferase DNA binding" evidence="10">
    <location>
        <begin position="71"/>
        <end position="150"/>
    </location>
</feature>
<comment type="catalytic activity">
    <reaction evidence="8 9">
        <text>a 6-O-methyl-2'-deoxyguanosine in DNA + L-cysteinyl-[protein] = S-methyl-L-cysteinyl-[protein] + a 2'-deoxyguanosine in DNA</text>
        <dbReference type="Rhea" id="RHEA:24000"/>
        <dbReference type="Rhea" id="RHEA-COMP:10131"/>
        <dbReference type="Rhea" id="RHEA-COMP:10132"/>
        <dbReference type="Rhea" id="RHEA-COMP:11367"/>
        <dbReference type="Rhea" id="RHEA-COMP:11368"/>
        <dbReference type="ChEBI" id="CHEBI:29950"/>
        <dbReference type="ChEBI" id="CHEBI:82612"/>
        <dbReference type="ChEBI" id="CHEBI:85445"/>
        <dbReference type="ChEBI" id="CHEBI:85448"/>
        <dbReference type="EC" id="2.1.1.63"/>
    </reaction>
</comment>
<evidence type="ECO:0000313" key="13">
    <source>
        <dbReference type="Proteomes" id="UP000606935"/>
    </source>
</evidence>
<dbReference type="GO" id="GO:0005737">
    <property type="term" value="C:cytoplasm"/>
    <property type="evidence" value="ECO:0007669"/>
    <property type="project" value="UniProtKB-SubCell"/>
</dbReference>
<evidence type="ECO:0000313" key="12">
    <source>
        <dbReference type="EMBL" id="GGO66424.1"/>
    </source>
</evidence>
<dbReference type="PROSITE" id="PS00374">
    <property type="entry name" value="MGMT"/>
    <property type="match status" value="1"/>
</dbReference>
<dbReference type="InterPro" id="IPR014048">
    <property type="entry name" value="MethylDNA_cys_MeTrfase_DNA-bd"/>
</dbReference>
<protein>
    <recommendedName>
        <fullName evidence="9">Methylated-DNA--protein-cysteine methyltransferase</fullName>
        <ecNumber evidence="9">2.1.1.63</ecNumber>
    </recommendedName>
    <alternativeName>
        <fullName evidence="9">6-O-methylguanine-DNA methyltransferase</fullName>
        <shortName evidence="9">MGMT</shortName>
    </alternativeName>
    <alternativeName>
        <fullName evidence="9">O-6-methylguanine-DNA-alkyltransferase</fullName>
    </alternativeName>
</protein>
<comment type="function">
    <text evidence="9">Involved in the cellular defense against the biological effects of O6-methylguanine (O6-MeG) and O4-methylthymine (O4-MeT) in DNA. Repairs the methylated nucleobase in DNA by stoichiometrically transferring the methyl group to a cysteine residue in the enzyme. This is a suicide reaction: the enzyme is irreversibly inactivated.</text>
</comment>
<feature type="active site" description="Nucleophile; methyl group acceptor" evidence="9">
    <location>
        <position position="122"/>
    </location>
</feature>
<dbReference type="FunFam" id="1.10.10.10:FF:000214">
    <property type="entry name" value="Methylated-DNA--protein-cysteine methyltransferase"/>
    <property type="match status" value="1"/>
</dbReference>
<keyword evidence="5 9" id="KW-0808">Transferase</keyword>
<dbReference type="SUPFAM" id="SSF53155">
    <property type="entry name" value="Methylated DNA-protein cysteine methyltransferase domain"/>
    <property type="match status" value="1"/>
</dbReference>
<dbReference type="InterPro" id="IPR036217">
    <property type="entry name" value="MethylDNA_cys_MeTrfase_DNAb"/>
</dbReference>
<evidence type="ECO:0000256" key="6">
    <source>
        <dbReference type="ARBA" id="ARBA00022763"/>
    </source>
</evidence>
<dbReference type="SUPFAM" id="SSF46767">
    <property type="entry name" value="Methylated DNA-protein cysteine methyltransferase, C-terminal domain"/>
    <property type="match status" value="1"/>
</dbReference>